<dbReference type="Proteomes" id="UP000284605">
    <property type="component" value="Unassembled WGS sequence"/>
</dbReference>
<gene>
    <name evidence="1" type="ORF">D3874_17705</name>
</gene>
<sequence>MSIDLLAHRHRVDPKRQALLLVGGDKSGVNEKRFYKTLIVKADARFDAHLAALEKEKKR</sequence>
<protein>
    <submittedName>
        <fullName evidence="1">Uncharacterized protein</fullName>
    </submittedName>
</protein>
<reference evidence="1 2" key="1">
    <citation type="submission" date="2018-09" db="EMBL/GenBank/DDBJ databases">
        <authorList>
            <person name="Zhu H."/>
        </authorList>
    </citation>
    <scope>NUCLEOTIDE SEQUENCE [LARGE SCALE GENOMIC DNA]</scope>
    <source>
        <strain evidence="1 2">K1W22B-8</strain>
    </source>
</reference>
<organism evidence="1 2">
    <name type="scientific">Oleomonas cavernae</name>
    <dbReference type="NCBI Taxonomy" id="2320859"/>
    <lineage>
        <taxon>Bacteria</taxon>
        <taxon>Pseudomonadati</taxon>
        <taxon>Pseudomonadota</taxon>
        <taxon>Alphaproteobacteria</taxon>
        <taxon>Acetobacterales</taxon>
        <taxon>Acetobacteraceae</taxon>
        <taxon>Oleomonas</taxon>
    </lineage>
</organism>
<proteinExistence type="predicted"/>
<name>A0A418WF09_9PROT</name>
<dbReference type="EMBL" id="QYUK01000011">
    <property type="protein sequence ID" value="RJF88605.1"/>
    <property type="molecule type" value="Genomic_DNA"/>
</dbReference>
<evidence type="ECO:0000313" key="2">
    <source>
        <dbReference type="Proteomes" id="UP000284605"/>
    </source>
</evidence>
<dbReference type="AlphaFoldDB" id="A0A418WF09"/>
<comment type="caution">
    <text evidence="1">The sequence shown here is derived from an EMBL/GenBank/DDBJ whole genome shotgun (WGS) entry which is preliminary data.</text>
</comment>
<evidence type="ECO:0000313" key="1">
    <source>
        <dbReference type="EMBL" id="RJF88605.1"/>
    </source>
</evidence>
<accession>A0A418WF09</accession>
<keyword evidence="2" id="KW-1185">Reference proteome</keyword>